<feature type="domain" description="FAD-binding FR-type" evidence="1">
    <location>
        <begin position="353"/>
        <end position="489"/>
    </location>
</feature>
<gene>
    <name evidence="2" type="ORF">K7432_006143</name>
</gene>
<proteinExistence type="predicted"/>
<protein>
    <recommendedName>
        <fullName evidence="1">FAD-binding FR-type domain-containing protein</fullName>
    </recommendedName>
</protein>
<dbReference type="PANTHER" id="PTHR42815:SF2">
    <property type="entry name" value="FAD-BINDING, PUTATIVE (AFU_ORTHOLOGUE AFUA_6G07600)-RELATED"/>
    <property type="match status" value="1"/>
</dbReference>
<evidence type="ECO:0000313" key="2">
    <source>
        <dbReference type="EMBL" id="KAK9765490.1"/>
    </source>
</evidence>
<dbReference type="InterPro" id="IPR017927">
    <property type="entry name" value="FAD-bd_FR_type"/>
</dbReference>
<dbReference type="SUPFAM" id="SSF52343">
    <property type="entry name" value="Ferredoxin reductase-like, C-terminal NADP-linked domain"/>
    <property type="match status" value="1"/>
</dbReference>
<dbReference type="InterPro" id="IPR012349">
    <property type="entry name" value="Split_barrel_FMN-bd"/>
</dbReference>
<evidence type="ECO:0000313" key="3">
    <source>
        <dbReference type="Proteomes" id="UP001479436"/>
    </source>
</evidence>
<dbReference type="Pfam" id="PF00175">
    <property type="entry name" value="NAD_binding_1"/>
    <property type="match status" value="1"/>
</dbReference>
<name>A0ABR2WVJ2_9FUNG</name>
<dbReference type="InterPro" id="IPR001433">
    <property type="entry name" value="OxRdtase_FAD/NAD-bd"/>
</dbReference>
<keyword evidence="3" id="KW-1185">Reference proteome</keyword>
<dbReference type="PANTHER" id="PTHR42815">
    <property type="entry name" value="FAD-BINDING, PUTATIVE (AFU_ORTHOLOGUE AFUA_6G07600)-RELATED"/>
    <property type="match status" value="1"/>
</dbReference>
<dbReference type="Gene3D" id="2.40.30.10">
    <property type="entry name" value="Translation factors"/>
    <property type="match status" value="1"/>
</dbReference>
<dbReference type="Proteomes" id="UP001479436">
    <property type="component" value="Unassembled WGS sequence"/>
</dbReference>
<dbReference type="InterPro" id="IPR017938">
    <property type="entry name" value="Riboflavin_synthase-like_b-brl"/>
</dbReference>
<accession>A0ABR2WVJ2</accession>
<dbReference type="EMBL" id="JASJQH010000263">
    <property type="protein sequence ID" value="KAK9765490.1"/>
    <property type="molecule type" value="Genomic_DNA"/>
</dbReference>
<dbReference type="Gene3D" id="3.40.50.80">
    <property type="entry name" value="Nucleotide-binding domain of ferredoxin-NADP reductase (FNR) module"/>
    <property type="match status" value="1"/>
</dbReference>
<dbReference type="PROSITE" id="PS51384">
    <property type="entry name" value="FAD_FR"/>
    <property type="match status" value="1"/>
</dbReference>
<reference evidence="2 3" key="1">
    <citation type="submission" date="2023-04" db="EMBL/GenBank/DDBJ databases">
        <title>Genome of Basidiobolus ranarum AG-B5.</title>
        <authorList>
            <person name="Stajich J.E."/>
            <person name="Carter-House D."/>
            <person name="Gryganskyi A."/>
        </authorList>
    </citation>
    <scope>NUCLEOTIDE SEQUENCE [LARGE SCALE GENOMIC DNA]</scope>
    <source>
        <strain evidence="2 3">AG-B5</strain>
    </source>
</reference>
<dbReference type="Gene3D" id="2.30.110.10">
    <property type="entry name" value="Electron Transport, Fmn-binding Protein, Chain A"/>
    <property type="match status" value="1"/>
</dbReference>
<dbReference type="InterPro" id="IPR039261">
    <property type="entry name" value="FNR_nucleotide-bd"/>
</dbReference>
<evidence type="ECO:0000259" key="1">
    <source>
        <dbReference type="PROSITE" id="PS51384"/>
    </source>
</evidence>
<dbReference type="SUPFAM" id="SSF63380">
    <property type="entry name" value="Riboflavin synthase domain-like"/>
    <property type="match status" value="1"/>
</dbReference>
<sequence>MTTITQELHTSKVFHSGEVTIQTLAGVRENAEETTAFIRSFMPQQHQSFYGSLPYALVSTLDSKGRPWASLIYGEPGFIAALSDNSIRIRIQVMHWDPLEDNLIHQTREQVNGGLPFGMLGIELHTRRRNRVNGHVVSIKPDVTSGYYDLTVDVDQSYGNCPKYIQTRQWSKRQSNLEDSSQDRVNFLERPTETFPEDVRGIIKNADSFYIASRFIDSATPKNASGLDVSHRGGHRGFVRLLPDNKSFVWPDYKGNNMFMTLGNILKDSRAGVLFLNYDENSVVYITGVAKVIFNDEARRLIPGMTRVIMFAAEELIFARNTLPYQFQYQEDSPFNPPVRYTSEGNGDRGAIESINWATLVGVKRLSFDTSSFTFETSQPVTYLPGQYATFDFSNEPGVGQLKESILQHEGDLKQAILNDDLVRTWTISSTPPLRNFNIAEPVSQITITVKQKPGGLISTFLHQHYSNVTSRNMLRVPLVGVGGTFTVFQPIHTRSARPKLLFLAAGVGITPFLSMLPALRKYDVHLVVTARREDDLYLNIIQPFSEFVKITALLTREKPSTDSRGSLSIHSDRLNALNLAHYVEDVKNREVYICGPNAFMEVMMQACAQFGINADDIHSEEFSF</sequence>
<organism evidence="2 3">
    <name type="scientific">Basidiobolus ranarum</name>
    <dbReference type="NCBI Taxonomy" id="34480"/>
    <lineage>
        <taxon>Eukaryota</taxon>
        <taxon>Fungi</taxon>
        <taxon>Fungi incertae sedis</taxon>
        <taxon>Zoopagomycota</taxon>
        <taxon>Entomophthoromycotina</taxon>
        <taxon>Basidiobolomycetes</taxon>
        <taxon>Basidiobolales</taxon>
        <taxon>Basidiobolaceae</taxon>
        <taxon>Basidiobolus</taxon>
    </lineage>
</organism>
<comment type="caution">
    <text evidence="2">The sequence shown here is derived from an EMBL/GenBank/DDBJ whole genome shotgun (WGS) entry which is preliminary data.</text>
</comment>